<keyword evidence="1" id="KW-0472">Membrane</keyword>
<dbReference type="EMBL" id="JACCJC010000009">
    <property type="protein sequence ID" value="KAF6238395.1"/>
    <property type="molecule type" value="Genomic_DNA"/>
</dbReference>
<organism evidence="2 3">
    <name type="scientific">Letharia columbiana</name>
    <dbReference type="NCBI Taxonomy" id="112416"/>
    <lineage>
        <taxon>Eukaryota</taxon>
        <taxon>Fungi</taxon>
        <taxon>Dikarya</taxon>
        <taxon>Ascomycota</taxon>
        <taxon>Pezizomycotina</taxon>
        <taxon>Lecanoromycetes</taxon>
        <taxon>OSLEUM clade</taxon>
        <taxon>Lecanoromycetidae</taxon>
        <taxon>Lecanorales</taxon>
        <taxon>Lecanorineae</taxon>
        <taxon>Parmeliaceae</taxon>
        <taxon>Letharia</taxon>
    </lineage>
</organism>
<protein>
    <submittedName>
        <fullName evidence="2">Uncharacterized protein</fullName>
    </submittedName>
</protein>
<evidence type="ECO:0000313" key="3">
    <source>
        <dbReference type="Proteomes" id="UP000578531"/>
    </source>
</evidence>
<reference evidence="2 3" key="1">
    <citation type="journal article" date="2020" name="Genomics">
        <title>Complete, high-quality genomes from long-read metagenomic sequencing of two wolf lichen thalli reveals enigmatic genome architecture.</title>
        <authorList>
            <person name="McKenzie S.K."/>
            <person name="Walston R.F."/>
            <person name="Allen J.L."/>
        </authorList>
    </citation>
    <scope>NUCLEOTIDE SEQUENCE [LARGE SCALE GENOMIC DNA]</scope>
    <source>
        <strain evidence="2">WasteWater2</strain>
    </source>
</reference>
<dbReference type="OrthoDB" id="4195086at2759"/>
<dbReference type="Proteomes" id="UP000578531">
    <property type="component" value="Unassembled WGS sequence"/>
</dbReference>
<evidence type="ECO:0000256" key="1">
    <source>
        <dbReference type="SAM" id="Phobius"/>
    </source>
</evidence>
<comment type="caution">
    <text evidence="2">The sequence shown here is derived from an EMBL/GenBank/DDBJ whole genome shotgun (WGS) entry which is preliminary data.</text>
</comment>
<gene>
    <name evidence="2" type="ORF">HO173_003362</name>
</gene>
<dbReference type="AlphaFoldDB" id="A0A8H6G0S1"/>
<keyword evidence="1" id="KW-0812">Transmembrane</keyword>
<proteinExistence type="predicted"/>
<name>A0A8H6G0S1_9LECA</name>
<sequence>MAPLDFDKSANVASLAGTWLGTIFTGVGLLAVLTQLRSLLLYVTAENRRWKERAAGAWASCILMDQLPSNGIQEGVIPTFSGWLQHFYLQEKTIATSQDDHGVCGKSSWSNLFGRMDIKAADLDAYGGLRPQLAPTRKRVISGRNLWIRPLRSGLGDALVENGSISYGFSAPEFAALIILCGFRPGDFAPQSSRHSTSFYGQMRVADYGPFSQIANFDSHHGFRDAIRSVTTGMRDVPVAHSLDLAFGMIPIEGRHGRGWVIPREWNTVPDMQFHKSSTEVWSGYALPQQLKTIQYSFERFVGTGELAVADYAQRNDVFEADDVLVMENLISSSGLTSVAQWSAGKSGPKSANIARELLNATHAITAIQPWGLLPVLPEHMVVAVKLILDPFYKTREFTIRVLQRELELIPDKTFRSEGRTGEELSQSLNLVTGDKERFFIDEKHSFLTSTYHEAMSMVFRHKNIKLEDIRISLAAAVGSKLFWLREGAEETEPFQRNVRLYLERCYLQAEETEKSRNVPGWAVDIYANYLWGWITDSIPADPELTNYFRRRVFLA</sequence>
<evidence type="ECO:0000313" key="2">
    <source>
        <dbReference type="EMBL" id="KAF6238395.1"/>
    </source>
</evidence>
<feature type="transmembrane region" description="Helical" evidence="1">
    <location>
        <begin position="20"/>
        <end position="43"/>
    </location>
</feature>
<dbReference type="GeneID" id="59285030"/>
<keyword evidence="3" id="KW-1185">Reference proteome</keyword>
<accession>A0A8H6G0S1</accession>
<dbReference type="RefSeq" id="XP_037167697.1">
    <property type="nucleotide sequence ID" value="XM_037305289.1"/>
</dbReference>
<keyword evidence="1" id="KW-1133">Transmembrane helix</keyword>